<keyword evidence="4" id="KW-1185">Reference proteome</keyword>
<organism evidence="3 4">
    <name type="scientific">Chitinophaga skermanii</name>
    <dbReference type="NCBI Taxonomy" id="331697"/>
    <lineage>
        <taxon>Bacteria</taxon>
        <taxon>Pseudomonadati</taxon>
        <taxon>Bacteroidota</taxon>
        <taxon>Chitinophagia</taxon>
        <taxon>Chitinophagales</taxon>
        <taxon>Chitinophagaceae</taxon>
        <taxon>Chitinophaga</taxon>
    </lineage>
</organism>
<feature type="region of interest" description="Disordered" evidence="1">
    <location>
        <begin position="1"/>
        <end position="20"/>
    </location>
</feature>
<gene>
    <name evidence="3" type="ORF">LX64_00708</name>
</gene>
<dbReference type="EMBL" id="QLLL01000001">
    <property type="protein sequence ID" value="RAJ11100.1"/>
    <property type="molecule type" value="Genomic_DNA"/>
</dbReference>
<dbReference type="Proteomes" id="UP000249547">
    <property type="component" value="Unassembled WGS sequence"/>
</dbReference>
<keyword evidence="2" id="KW-1133">Transmembrane helix</keyword>
<accession>A0A327R314</accession>
<sequence>MTYREQIDRNETEEPRRHHHPYRILDVHDAPITHMLKKNNKAIVLKADDLNVGSWIIIIFFMLPLMVIVVAKGLADRDGGMVVKGVLLNALLGIILMLSSGFFFTKRKVVVTSKNITIEGTTIPWEIVQDVLYIQRIPQGKTIPRNDIVLVVNHELLYYREYIPFTKIAAAIKHLHPQQGIFSTNISTSQ</sequence>
<keyword evidence="2" id="KW-0472">Membrane</keyword>
<feature type="transmembrane region" description="Helical" evidence="2">
    <location>
        <begin position="86"/>
        <end position="104"/>
    </location>
</feature>
<evidence type="ECO:0000256" key="2">
    <source>
        <dbReference type="SAM" id="Phobius"/>
    </source>
</evidence>
<name>A0A327R314_9BACT</name>
<evidence type="ECO:0000256" key="1">
    <source>
        <dbReference type="SAM" id="MobiDB-lite"/>
    </source>
</evidence>
<protein>
    <submittedName>
        <fullName evidence="3">Uncharacterized protein</fullName>
    </submittedName>
</protein>
<keyword evidence="2" id="KW-0812">Transmembrane</keyword>
<proteinExistence type="predicted"/>
<comment type="caution">
    <text evidence="3">The sequence shown here is derived from an EMBL/GenBank/DDBJ whole genome shotgun (WGS) entry which is preliminary data.</text>
</comment>
<feature type="compositionally biased region" description="Basic and acidic residues" evidence="1">
    <location>
        <begin position="1"/>
        <end position="16"/>
    </location>
</feature>
<evidence type="ECO:0000313" key="3">
    <source>
        <dbReference type="EMBL" id="RAJ11100.1"/>
    </source>
</evidence>
<evidence type="ECO:0000313" key="4">
    <source>
        <dbReference type="Proteomes" id="UP000249547"/>
    </source>
</evidence>
<feature type="transmembrane region" description="Helical" evidence="2">
    <location>
        <begin position="55"/>
        <end position="74"/>
    </location>
</feature>
<reference evidence="3 4" key="1">
    <citation type="submission" date="2018-06" db="EMBL/GenBank/DDBJ databases">
        <title>Genomic Encyclopedia of Archaeal and Bacterial Type Strains, Phase II (KMG-II): from individual species to whole genera.</title>
        <authorList>
            <person name="Goeker M."/>
        </authorList>
    </citation>
    <scope>NUCLEOTIDE SEQUENCE [LARGE SCALE GENOMIC DNA]</scope>
    <source>
        <strain evidence="3 4">DSM 23857</strain>
    </source>
</reference>
<dbReference type="RefSeq" id="WP_111596197.1">
    <property type="nucleotide sequence ID" value="NZ_QLLL01000001.1"/>
</dbReference>
<dbReference type="AlphaFoldDB" id="A0A327R314"/>